<dbReference type="GO" id="GO:0006355">
    <property type="term" value="P:regulation of DNA-templated transcription"/>
    <property type="evidence" value="ECO:0007669"/>
    <property type="project" value="InterPro"/>
</dbReference>
<proteinExistence type="predicted"/>
<gene>
    <name evidence="2" type="ORF">MBESOW_P4208</name>
</gene>
<dbReference type="AlphaFoldDB" id="A0A401J8U3"/>
<sequence length="143" mass="16096">MSGGQVKRSVRLPADLARALADHARRRKASQTAIIEAALVSFLSPDAADRLEASLSRRLDRLTRDVERLEWHVELSNETLALFIRSWLSATPPLPDGAVKAAHAQGRERWTRFIDTLNRRMELGPRFREELAEDRTNADPTGS</sequence>
<protein>
    <recommendedName>
        <fullName evidence="1">Ribbon-helix-helix protein CopG domain-containing protein</fullName>
    </recommendedName>
</protein>
<name>A0A401J8U3_SPHXE</name>
<evidence type="ECO:0000259" key="1">
    <source>
        <dbReference type="Pfam" id="PF01402"/>
    </source>
</evidence>
<dbReference type="InterPro" id="IPR002145">
    <property type="entry name" value="CopG"/>
</dbReference>
<dbReference type="EMBL" id="BBQY01000060">
    <property type="protein sequence ID" value="GBH33043.1"/>
    <property type="molecule type" value="Genomic_DNA"/>
</dbReference>
<dbReference type="Proteomes" id="UP000290975">
    <property type="component" value="Unassembled WGS sequence"/>
</dbReference>
<reference evidence="2 3" key="1">
    <citation type="submission" date="2014-12" db="EMBL/GenBank/DDBJ databases">
        <title>Whole genome sequencing of Sphingobium xenophagum OW59.</title>
        <authorList>
            <person name="Ohta Y."/>
            <person name="Nishi S."/>
            <person name="Hatada Y."/>
        </authorList>
    </citation>
    <scope>NUCLEOTIDE SEQUENCE [LARGE SCALE GENOMIC DNA]</scope>
    <source>
        <strain evidence="2 3">OW59</strain>
    </source>
</reference>
<evidence type="ECO:0000313" key="3">
    <source>
        <dbReference type="Proteomes" id="UP000290975"/>
    </source>
</evidence>
<dbReference type="RefSeq" id="WP_087576313.1">
    <property type="nucleotide sequence ID" value="NZ_BBQY01000060.1"/>
</dbReference>
<feature type="domain" description="Ribbon-helix-helix protein CopG" evidence="1">
    <location>
        <begin position="9"/>
        <end position="39"/>
    </location>
</feature>
<organism evidence="2 3">
    <name type="scientific">Sphingobium xenophagum</name>
    <dbReference type="NCBI Taxonomy" id="121428"/>
    <lineage>
        <taxon>Bacteria</taxon>
        <taxon>Pseudomonadati</taxon>
        <taxon>Pseudomonadota</taxon>
        <taxon>Alphaproteobacteria</taxon>
        <taxon>Sphingomonadales</taxon>
        <taxon>Sphingomonadaceae</taxon>
        <taxon>Sphingobium</taxon>
    </lineage>
</organism>
<accession>A0A401J8U3</accession>
<keyword evidence="3" id="KW-1185">Reference proteome</keyword>
<comment type="caution">
    <text evidence="2">The sequence shown here is derived from an EMBL/GenBank/DDBJ whole genome shotgun (WGS) entry which is preliminary data.</text>
</comment>
<dbReference type="Pfam" id="PF01402">
    <property type="entry name" value="RHH_1"/>
    <property type="match status" value="1"/>
</dbReference>
<evidence type="ECO:0000313" key="2">
    <source>
        <dbReference type="EMBL" id="GBH33043.1"/>
    </source>
</evidence>